<comment type="caution">
    <text evidence="9">The sequence shown here is derived from an EMBL/GenBank/DDBJ whole genome shotgun (WGS) entry which is preliminary data.</text>
</comment>
<evidence type="ECO:0000259" key="8">
    <source>
        <dbReference type="PROSITE" id="PS51133"/>
    </source>
</evidence>
<keyword evidence="10" id="KW-1185">Reference proteome</keyword>
<proteinExistence type="predicted"/>
<organism evidence="9 10">
    <name type="scientific">Aureococcus anophagefferens</name>
    <name type="common">Harmful bloom alga</name>
    <dbReference type="NCBI Taxonomy" id="44056"/>
    <lineage>
        <taxon>Eukaryota</taxon>
        <taxon>Sar</taxon>
        <taxon>Stramenopiles</taxon>
        <taxon>Ochrophyta</taxon>
        <taxon>Pelagophyceae</taxon>
        <taxon>Pelagomonadales</taxon>
        <taxon>Pelagomonadaceae</taxon>
        <taxon>Aureococcus</taxon>
    </lineage>
</organism>
<dbReference type="PANTHER" id="PTHR11239:SF12">
    <property type="entry name" value="DNA-DIRECTED RNA POLYMERASE III SUBUNIT RPC10"/>
    <property type="match status" value="1"/>
</dbReference>
<evidence type="ECO:0000256" key="7">
    <source>
        <dbReference type="PROSITE-ProRule" id="PRU00472"/>
    </source>
</evidence>
<keyword evidence="4 7" id="KW-0863">Zinc-finger</keyword>
<dbReference type="InterPro" id="IPR012164">
    <property type="entry name" value="Rpa12/Rpb9/Rpc10/TFS"/>
</dbReference>
<evidence type="ECO:0000256" key="5">
    <source>
        <dbReference type="ARBA" id="ARBA00022833"/>
    </source>
</evidence>
<dbReference type="Pfam" id="PF01096">
    <property type="entry name" value="Zn_ribbon_TFIIS"/>
    <property type="match status" value="1"/>
</dbReference>
<gene>
    <name evidence="9" type="primary">POLR3K</name>
    <name evidence="9" type="ORF">SO694_00057017</name>
</gene>
<keyword evidence="2" id="KW-0240">DNA-directed RNA polymerase</keyword>
<keyword evidence="2" id="KW-0804">Transcription</keyword>
<dbReference type="SMART" id="SM00440">
    <property type="entry name" value="ZnF_C2C2"/>
    <property type="match status" value="1"/>
</dbReference>
<evidence type="ECO:0000256" key="6">
    <source>
        <dbReference type="ARBA" id="ARBA00023242"/>
    </source>
</evidence>
<name>A0ABR1FWV1_AURAN</name>
<keyword evidence="6" id="KW-0539">Nucleus</keyword>
<evidence type="ECO:0000256" key="2">
    <source>
        <dbReference type="ARBA" id="ARBA00022478"/>
    </source>
</evidence>
<reference evidence="9 10" key="1">
    <citation type="submission" date="2024-03" db="EMBL/GenBank/DDBJ databases">
        <title>Aureococcus anophagefferens CCMP1851 and Kratosvirus quantuckense: Draft genome of a second virus-susceptible host strain in the model system.</title>
        <authorList>
            <person name="Chase E."/>
            <person name="Truchon A.R."/>
            <person name="Schepens W."/>
            <person name="Wilhelm S.W."/>
        </authorList>
    </citation>
    <scope>NUCLEOTIDE SEQUENCE [LARGE SCALE GENOMIC DNA]</scope>
    <source>
        <strain evidence="9 10">CCMP1851</strain>
    </source>
</reference>
<dbReference type="PANTHER" id="PTHR11239">
    <property type="entry name" value="DNA-DIRECTED RNA POLYMERASE"/>
    <property type="match status" value="1"/>
</dbReference>
<dbReference type="PROSITE" id="PS51133">
    <property type="entry name" value="ZF_TFIIS_2"/>
    <property type="match status" value="1"/>
</dbReference>
<dbReference type="InterPro" id="IPR001222">
    <property type="entry name" value="Znf_TFIIS"/>
</dbReference>
<evidence type="ECO:0000313" key="10">
    <source>
        <dbReference type="Proteomes" id="UP001363151"/>
    </source>
</evidence>
<dbReference type="Gene3D" id="2.20.25.10">
    <property type="match status" value="1"/>
</dbReference>
<evidence type="ECO:0000256" key="1">
    <source>
        <dbReference type="ARBA" id="ARBA00004123"/>
    </source>
</evidence>
<dbReference type="CDD" id="cd10509">
    <property type="entry name" value="Zn-ribbon_RPC11"/>
    <property type="match status" value="1"/>
</dbReference>
<evidence type="ECO:0000256" key="3">
    <source>
        <dbReference type="ARBA" id="ARBA00022723"/>
    </source>
</evidence>
<dbReference type="PROSITE" id="PS00466">
    <property type="entry name" value="ZF_TFIIS_1"/>
    <property type="match status" value="1"/>
</dbReference>
<comment type="subcellular location">
    <subcellularLocation>
        <location evidence="1">Nucleus</location>
    </subcellularLocation>
</comment>
<sequence length="300" mass="33422">MVELARSQRRRRALQLWKKTNAPARLRNAWRAARCEGRHPCAALRSGYDALVAEPDWIRDGGLLAPLAGALPAGAGRRWPAPRALASRREGYLALLAEESGPTSPTRPSRQRAARQVAATVRRPSKARVADRATWREARRSARREGLPVVDVHAPLYAGRGRRVLLIGPARARRCRAPSARRPRETRRAAFCPYDGTLLQVHIFAQGTPASELRFFCPLCPYIHSPKKKHALDVPTTRKKIDDIMGGDAAWENVDRTAVTCPACSHGEAFFMQLQIRSADEPMTTFFKCAKAGCGHRWNE</sequence>
<evidence type="ECO:0000256" key="4">
    <source>
        <dbReference type="ARBA" id="ARBA00022771"/>
    </source>
</evidence>
<keyword evidence="3" id="KW-0479">Metal-binding</keyword>
<accession>A0ABR1FWV1</accession>
<protein>
    <submittedName>
        <fullName evidence="9">RNA polymerase III subunit K</fullName>
    </submittedName>
</protein>
<dbReference type="InterPro" id="IPR034014">
    <property type="entry name" value="Zn_ribbon_RPC11_C"/>
</dbReference>
<dbReference type="SUPFAM" id="SSF57783">
    <property type="entry name" value="Zinc beta-ribbon"/>
    <property type="match status" value="1"/>
</dbReference>
<evidence type="ECO:0000313" key="9">
    <source>
        <dbReference type="EMBL" id="KAK7240532.1"/>
    </source>
</evidence>
<dbReference type="Proteomes" id="UP001363151">
    <property type="component" value="Unassembled WGS sequence"/>
</dbReference>
<keyword evidence="5" id="KW-0862">Zinc</keyword>
<dbReference type="EMBL" id="JBBJCI010000210">
    <property type="protein sequence ID" value="KAK7240532.1"/>
    <property type="molecule type" value="Genomic_DNA"/>
</dbReference>
<feature type="domain" description="TFIIS-type" evidence="8">
    <location>
        <begin position="257"/>
        <end position="299"/>
    </location>
</feature>